<accession>A0A934MLN4</accession>
<organism evidence="2 3">
    <name type="scientific">Devosia sediminis</name>
    <dbReference type="NCBI Taxonomy" id="2798801"/>
    <lineage>
        <taxon>Bacteria</taxon>
        <taxon>Pseudomonadati</taxon>
        <taxon>Pseudomonadota</taxon>
        <taxon>Alphaproteobacteria</taxon>
        <taxon>Hyphomicrobiales</taxon>
        <taxon>Devosiaceae</taxon>
        <taxon>Devosia</taxon>
    </lineage>
</organism>
<keyword evidence="3" id="KW-1185">Reference proteome</keyword>
<evidence type="ECO:0000313" key="2">
    <source>
        <dbReference type="EMBL" id="MBJ3784816.1"/>
    </source>
</evidence>
<name>A0A934MLN4_9HYPH</name>
<proteinExistence type="predicted"/>
<reference evidence="2" key="1">
    <citation type="submission" date="2020-12" db="EMBL/GenBank/DDBJ databases">
        <title>Devosia sp. MSA67 isolated from Mo River.</title>
        <authorList>
            <person name="Ma F."/>
            <person name="Zi Z."/>
        </authorList>
    </citation>
    <scope>NUCLEOTIDE SEQUENCE</scope>
    <source>
        <strain evidence="2">MSA67</strain>
    </source>
</reference>
<dbReference type="GO" id="GO:0006355">
    <property type="term" value="P:regulation of DNA-templated transcription"/>
    <property type="evidence" value="ECO:0007669"/>
    <property type="project" value="InterPro"/>
</dbReference>
<dbReference type="SMART" id="SM00421">
    <property type="entry name" value="HTH_LUXR"/>
    <property type="match status" value="1"/>
</dbReference>
<evidence type="ECO:0000313" key="3">
    <source>
        <dbReference type="Proteomes" id="UP000602124"/>
    </source>
</evidence>
<feature type="domain" description="HTH luxR-type" evidence="1">
    <location>
        <begin position="296"/>
        <end position="353"/>
    </location>
</feature>
<dbReference type="Proteomes" id="UP000602124">
    <property type="component" value="Unassembled WGS sequence"/>
</dbReference>
<gene>
    <name evidence="2" type="ORF">JEQ47_08815</name>
</gene>
<sequence length="357" mass="39020">MDLHERLRGELQATAVSDAAWPELLLRLADLIGATEATLGGGQRSGQLEMFAPRTDLGQVQVYHDIFHQQNVIMRAVARQGPGAITVTDTLPENEGFRRSDFYNLWCVPQRFNHAVALNLATSTGWAGTLVINTAEEVTTDQIELVRTLAPDLSNAVERWSWLAQLRLANRMTLDALDLSGQAALMLDRAGRVIDGNQTAQAMLGDGRLQIRDGQLGSADTQSTQNLARIIARCLSQLDHGIGRTQITGPDGPLSVQCVPFPPDMTYPVPQRPVAMVMIADPGHRLRQRLATLTRLYGLTRAEAELAIAVVEKGSRKAAALARGVSDTTARSQLTSIFDKTGVRRQTELVRLLMVES</sequence>
<comment type="caution">
    <text evidence="2">The sequence shown here is derived from an EMBL/GenBank/DDBJ whole genome shotgun (WGS) entry which is preliminary data.</text>
</comment>
<dbReference type="SUPFAM" id="SSF46894">
    <property type="entry name" value="C-terminal effector domain of the bipartite response regulators"/>
    <property type="match status" value="1"/>
</dbReference>
<dbReference type="EMBL" id="JAEKMH010000002">
    <property type="protein sequence ID" value="MBJ3784816.1"/>
    <property type="molecule type" value="Genomic_DNA"/>
</dbReference>
<dbReference type="InterPro" id="IPR036388">
    <property type="entry name" value="WH-like_DNA-bd_sf"/>
</dbReference>
<dbReference type="GO" id="GO:0003677">
    <property type="term" value="F:DNA binding"/>
    <property type="evidence" value="ECO:0007669"/>
    <property type="project" value="InterPro"/>
</dbReference>
<protein>
    <recommendedName>
        <fullName evidence="1">HTH luxR-type domain-containing protein</fullName>
    </recommendedName>
</protein>
<dbReference type="Gene3D" id="1.10.10.10">
    <property type="entry name" value="Winged helix-like DNA-binding domain superfamily/Winged helix DNA-binding domain"/>
    <property type="match status" value="1"/>
</dbReference>
<dbReference type="InterPro" id="IPR000792">
    <property type="entry name" value="Tscrpt_reg_LuxR_C"/>
</dbReference>
<dbReference type="RefSeq" id="WP_198876040.1">
    <property type="nucleotide sequence ID" value="NZ_JAEKMH010000002.1"/>
</dbReference>
<dbReference type="InterPro" id="IPR016032">
    <property type="entry name" value="Sig_transdc_resp-reg_C-effctor"/>
</dbReference>
<evidence type="ECO:0000259" key="1">
    <source>
        <dbReference type="SMART" id="SM00421"/>
    </source>
</evidence>
<dbReference type="AlphaFoldDB" id="A0A934MLN4"/>